<evidence type="ECO:0000256" key="2">
    <source>
        <dbReference type="ARBA" id="ARBA00023194"/>
    </source>
</evidence>
<keyword evidence="5" id="KW-0808">Transferase</keyword>
<dbReference type="EMBL" id="BSTI01000005">
    <property type="protein sequence ID" value="GLY66314.1"/>
    <property type="molecule type" value="Genomic_DNA"/>
</dbReference>
<dbReference type="AlphaFoldDB" id="A0A9W6QZB2"/>
<keyword evidence="6" id="KW-1185">Reference proteome</keyword>
<evidence type="ECO:0000313" key="5">
    <source>
        <dbReference type="EMBL" id="GLY66314.1"/>
    </source>
</evidence>
<dbReference type="PANTHER" id="PTHR48050:SF13">
    <property type="entry name" value="STEROL 3-BETA-GLUCOSYLTRANSFERASE UGT80A2"/>
    <property type="match status" value="1"/>
</dbReference>
<dbReference type="FunFam" id="3.40.50.2000:FF:000009">
    <property type="entry name" value="Sterol 3-beta-glucosyltransferase UGT80A2"/>
    <property type="match status" value="1"/>
</dbReference>
<dbReference type="Pfam" id="PF03033">
    <property type="entry name" value="Glyco_transf_28"/>
    <property type="match status" value="1"/>
</dbReference>
<gene>
    <name evidence="5" type="ORF">Atai01_29330</name>
</gene>
<evidence type="ECO:0000259" key="3">
    <source>
        <dbReference type="Pfam" id="PF03033"/>
    </source>
</evidence>
<dbReference type="GO" id="GO:0016758">
    <property type="term" value="F:hexosyltransferase activity"/>
    <property type="evidence" value="ECO:0007669"/>
    <property type="project" value="InterPro"/>
</dbReference>
<dbReference type="GO" id="GO:0005975">
    <property type="term" value="P:carbohydrate metabolic process"/>
    <property type="evidence" value="ECO:0007669"/>
    <property type="project" value="InterPro"/>
</dbReference>
<dbReference type="RefSeq" id="WP_285487138.1">
    <property type="nucleotide sequence ID" value="NZ_BSTI01000005.1"/>
</dbReference>
<keyword evidence="2" id="KW-0045">Antibiotic biosynthesis</keyword>
<evidence type="ECO:0000259" key="4">
    <source>
        <dbReference type="Pfam" id="PF06722"/>
    </source>
</evidence>
<dbReference type="InterPro" id="IPR050426">
    <property type="entry name" value="Glycosyltransferase_28"/>
</dbReference>
<accession>A0A9W6QZB2</accession>
<comment type="pathway">
    <text evidence="1">Antibiotic biosynthesis; vancomycin biosynthesis.</text>
</comment>
<name>A0A9W6QZB2_9PSEU</name>
<dbReference type="InterPro" id="IPR010610">
    <property type="entry name" value="EryCIII-like_C"/>
</dbReference>
<dbReference type="CDD" id="cd03784">
    <property type="entry name" value="GT1_Gtf-like"/>
    <property type="match status" value="1"/>
</dbReference>
<dbReference type="GO" id="GO:0033072">
    <property type="term" value="P:vancomycin biosynthetic process"/>
    <property type="evidence" value="ECO:0007669"/>
    <property type="project" value="UniProtKB-ARBA"/>
</dbReference>
<dbReference type="GO" id="GO:0008194">
    <property type="term" value="F:UDP-glycosyltransferase activity"/>
    <property type="evidence" value="ECO:0007669"/>
    <property type="project" value="InterPro"/>
</dbReference>
<feature type="domain" description="Glycosyltransferase family 28 N-terminal" evidence="3">
    <location>
        <begin position="8"/>
        <end position="140"/>
    </location>
</feature>
<dbReference type="InterPro" id="IPR002213">
    <property type="entry name" value="UDP_glucos_trans"/>
</dbReference>
<dbReference type="Proteomes" id="UP001165136">
    <property type="component" value="Unassembled WGS sequence"/>
</dbReference>
<reference evidence="5" key="1">
    <citation type="submission" date="2023-03" db="EMBL/GenBank/DDBJ databases">
        <title>Amycolatopsis taiwanensis NBRC 103393.</title>
        <authorList>
            <person name="Ichikawa N."/>
            <person name="Sato H."/>
            <person name="Tonouchi N."/>
        </authorList>
    </citation>
    <scope>NUCLEOTIDE SEQUENCE</scope>
    <source>
        <strain evidence="5">NBRC 103393</strain>
    </source>
</reference>
<proteinExistence type="predicted"/>
<organism evidence="5 6">
    <name type="scientific">Amycolatopsis taiwanensis</name>
    <dbReference type="NCBI Taxonomy" id="342230"/>
    <lineage>
        <taxon>Bacteria</taxon>
        <taxon>Bacillati</taxon>
        <taxon>Actinomycetota</taxon>
        <taxon>Actinomycetes</taxon>
        <taxon>Pseudonocardiales</taxon>
        <taxon>Pseudonocardiaceae</taxon>
        <taxon>Amycolatopsis</taxon>
    </lineage>
</organism>
<feature type="domain" description="Erythromycin biosynthesis protein CIII-like C-terminal" evidence="4">
    <location>
        <begin position="310"/>
        <end position="418"/>
    </location>
</feature>
<evidence type="ECO:0000256" key="1">
    <source>
        <dbReference type="ARBA" id="ARBA00004660"/>
    </source>
</evidence>
<dbReference type="Gene3D" id="3.40.50.2000">
    <property type="entry name" value="Glycogen Phosphorylase B"/>
    <property type="match status" value="2"/>
</dbReference>
<dbReference type="SUPFAM" id="SSF53756">
    <property type="entry name" value="UDP-Glycosyltransferase/glycogen phosphorylase"/>
    <property type="match status" value="1"/>
</dbReference>
<dbReference type="PANTHER" id="PTHR48050">
    <property type="entry name" value="STEROL 3-BETA-GLUCOSYLTRANSFERASE"/>
    <property type="match status" value="1"/>
</dbReference>
<evidence type="ECO:0000313" key="6">
    <source>
        <dbReference type="Proteomes" id="UP001165136"/>
    </source>
</evidence>
<comment type="caution">
    <text evidence="5">The sequence shown here is derived from an EMBL/GenBank/DDBJ whole genome shotgun (WGS) entry which is preliminary data.</text>
</comment>
<sequence length="421" mass="44884">MTSKGNRVVIVTFGTRGDVAPYTGLGVELERAGYQVAIATQRPYAELVTGCGLEYREIPGDPQAVAASSAGRRTQGTGPKALANSLRMIKNHFREVSAGMLDTMRDSAADVFVLSMAAIPAGYHIAEGLRVPSLGAVLVPVHPTGDFPAPALSRIPVPGRWGNRMVARASAAGTSRIFQPSVDWIRQELGLPRLSAKATRLEQDARRWPVLCGYSPAVLPRPSDWREGVDVVGYWWPARPAGWEPPARLVEFLENGPPPVCITLGSMTTHDHSDLAELFGAALKKAGVRGIVQQGWADLAPTENEQLMAIGEVPYDWLFPRLAAVVHHAGAGTAAAGLRAGVPAIGVPVWLDQPFWAGRLLDLGASPASIPLRRLSVDRLAAAIRAAVSDPSYRQRAQGMAQLLHAEDGAAKVVAAVKQLV</sequence>
<protein>
    <submittedName>
        <fullName evidence="5">Glycosyl transferase</fullName>
    </submittedName>
</protein>
<dbReference type="InterPro" id="IPR004276">
    <property type="entry name" value="GlycoTrans_28_N"/>
</dbReference>
<dbReference type="Pfam" id="PF06722">
    <property type="entry name" value="EryCIII-like_C"/>
    <property type="match status" value="1"/>
</dbReference>